<dbReference type="EMBL" id="KZ821638">
    <property type="protein sequence ID" value="PYH65350.1"/>
    <property type="molecule type" value="Genomic_DNA"/>
</dbReference>
<dbReference type="CDD" id="cd07973">
    <property type="entry name" value="Spt4"/>
    <property type="match status" value="1"/>
</dbReference>
<organism evidence="10 11">
    <name type="scientific">Aspergillus vadensis (strain CBS 113365 / IMI 142717 / IBT 24658)</name>
    <dbReference type="NCBI Taxonomy" id="1448311"/>
    <lineage>
        <taxon>Eukaryota</taxon>
        <taxon>Fungi</taxon>
        <taxon>Dikarya</taxon>
        <taxon>Ascomycota</taxon>
        <taxon>Pezizomycotina</taxon>
        <taxon>Eurotiomycetes</taxon>
        <taxon>Eurotiomycetidae</taxon>
        <taxon>Eurotiales</taxon>
        <taxon>Aspergillaceae</taxon>
        <taxon>Aspergillus</taxon>
        <taxon>Aspergillus subgen. Circumdati</taxon>
    </lineage>
</organism>
<comment type="subcellular location">
    <subcellularLocation>
        <location evidence="2">Chromosome</location>
        <location evidence="2">Centromere</location>
    </subcellularLocation>
    <subcellularLocation>
        <location evidence="1">Nucleus</location>
    </subcellularLocation>
</comment>
<dbReference type="SUPFAM" id="SSF63393">
    <property type="entry name" value="RNA polymerase subunits"/>
    <property type="match status" value="1"/>
</dbReference>
<keyword evidence="6" id="KW-0539">Nucleus</keyword>
<evidence type="ECO:0000256" key="6">
    <source>
        <dbReference type="ARBA" id="ARBA00023242"/>
    </source>
</evidence>
<dbReference type="AlphaFoldDB" id="A0A319B502"/>
<dbReference type="PANTHER" id="PTHR12882:SF1">
    <property type="entry name" value="TRANSCRIPTION ELONGATION FACTOR SPT4"/>
    <property type="match status" value="1"/>
</dbReference>
<protein>
    <recommendedName>
        <fullName evidence="4">Transcription elongation factor SPT4</fullName>
    </recommendedName>
    <alternativeName>
        <fullName evidence="8">Chromatin elongation factor SPT4</fullName>
    </alternativeName>
</protein>
<dbReference type="GO" id="GO:0006355">
    <property type="term" value="P:regulation of DNA-templated transcription"/>
    <property type="evidence" value="ECO:0007669"/>
    <property type="project" value="InterPro"/>
</dbReference>
<feature type="domain" description="Spt4/RpoE2 zinc finger" evidence="9">
    <location>
        <begin position="46"/>
        <end position="123"/>
    </location>
</feature>
<evidence type="ECO:0000256" key="8">
    <source>
        <dbReference type="ARBA" id="ARBA00029869"/>
    </source>
</evidence>
<dbReference type="GO" id="GO:0000993">
    <property type="term" value="F:RNA polymerase II complex binding"/>
    <property type="evidence" value="ECO:0007669"/>
    <property type="project" value="TreeGrafter"/>
</dbReference>
<dbReference type="GO" id="GO:0000775">
    <property type="term" value="C:chromosome, centromeric region"/>
    <property type="evidence" value="ECO:0007669"/>
    <property type="project" value="UniProtKB-SubCell"/>
</dbReference>
<evidence type="ECO:0000256" key="7">
    <source>
        <dbReference type="ARBA" id="ARBA00023328"/>
    </source>
</evidence>
<keyword evidence="11" id="KW-1185">Reference proteome</keyword>
<dbReference type="OrthoDB" id="248751at2759"/>
<evidence type="ECO:0000313" key="11">
    <source>
        <dbReference type="Proteomes" id="UP000248405"/>
    </source>
</evidence>
<dbReference type="InterPro" id="IPR029040">
    <property type="entry name" value="RPABC4/Spt4"/>
</dbReference>
<evidence type="ECO:0000313" key="10">
    <source>
        <dbReference type="EMBL" id="PYH65350.1"/>
    </source>
</evidence>
<dbReference type="InterPro" id="IPR009287">
    <property type="entry name" value="Spt4"/>
</dbReference>
<name>A0A319B502_ASPVC</name>
<dbReference type="GO" id="GO:0140673">
    <property type="term" value="P:transcription elongation-coupled chromatin remodeling"/>
    <property type="evidence" value="ECO:0007669"/>
    <property type="project" value="InterPro"/>
</dbReference>
<evidence type="ECO:0000259" key="9">
    <source>
        <dbReference type="SMART" id="SM01389"/>
    </source>
</evidence>
<dbReference type="SMART" id="SM01389">
    <property type="entry name" value="Spt4"/>
    <property type="match status" value="1"/>
</dbReference>
<dbReference type="Pfam" id="PF06093">
    <property type="entry name" value="Spt4"/>
    <property type="match status" value="1"/>
</dbReference>
<evidence type="ECO:0000256" key="4">
    <source>
        <dbReference type="ARBA" id="ARBA00020182"/>
    </source>
</evidence>
<evidence type="ECO:0000256" key="5">
    <source>
        <dbReference type="ARBA" id="ARBA00023163"/>
    </source>
</evidence>
<reference evidence="10" key="1">
    <citation type="submission" date="2016-12" db="EMBL/GenBank/DDBJ databases">
        <title>The genomes of Aspergillus section Nigri reveals drivers in fungal speciation.</title>
        <authorList>
            <consortium name="DOE Joint Genome Institute"/>
            <person name="Vesth T.C."/>
            <person name="Nybo J."/>
            <person name="Theobald S."/>
            <person name="Brandl J."/>
            <person name="Frisvad J.C."/>
            <person name="Nielsen K.F."/>
            <person name="Lyhne E.K."/>
            <person name="Kogle M.E."/>
            <person name="Kuo A."/>
            <person name="Riley R."/>
            <person name="Clum A."/>
            <person name="Nolan M."/>
            <person name="Lipzen A."/>
            <person name="Salamov A."/>
            <person name="Henrissat B."/>
            <person name="Wiebenga A."/>
            <person name="De Vries R.P."/>
            <person name="Grigoriev I.V."/>
            <person name="Mortensen U.H."/>
            <person name="Andersen M.R."/>
            <person name="Baker S.E."/>
        </authorList>
    </citation>
    <scope>NUCLEOTIDE SEQUENCE [LARGE SCALE GENOMIC DNA]</scope>
    <source>
        <strain evidence="10">CBS 113365</strain>
    </source>
</reference>
<proteinExistence type="inferred from homology"/>
<dbReference type="PANTHER" id="PTHR12882">
    <property type="entry name" value="SUPPRESSOR OF TY 4"/>
    <property type="match status" value="1"/>
</dbReference>
<dbReference type="GO" id="GO:0008270">
    <property type="term" value="F:zinc ion binding"/>
    <property type="evidence" value="ECO:0007669"/>
    <property type="project" value="InterPro"/>
</dbReference>
<dbReference type="Gene3D" id="3.30.40.210">
    <property type="match status" value="1"/>
</dbReference>
<evidence type="ECO:0000256" key="1">
    <source>
        <dbReference type="ARBA" id="ARBA00004123"/>
    </source>
</evidence>
<dbReference type="Proteomes" id="UP000248405">
    <property type="component" value="Unassembled WGS sequence"/>
</dbReference>
<evidence type="ECO:0000256" key="3">
    <source>
        <dbReference type="ARBA" id="ARBA00010464"/>
    </source>
</evidence>
<keyword evidence="5" id="KW-0804">Transcription</keyword>
<dbReference type="InterPro" id="IPR038510">
    <property type="entry name" value="Spt4_sf"/>
</dbReference>
<sequence length="180" mass="19807">MHLTYNPYTTSPYHSIVSPIPTLENRRGAEKRKMSFYVAPSQQRTLRACMVCSLVQLHSKFMREGCPNCDNVLGLRGNNDAIQECTSQVFEGLVTLRDPTTSWVARWQRLDSYVPGTYAVKVTGSVSIHPDYYGGGGSGGEEDIGLIVVGEQLPDEIISSLEDSGVKYIPRDGSTGEEEA</sequence>
<evidence type="ECO:0000256" key="2">
    <source>
        <dbReference type="ARBA" id="ARBA00004584"/>
    </source>
</evidence>
<accession>A0A319B502</accession>
<dbReference type="InterPro" id="IPR022800">
    <property type="entry name" value="Spt4/RpoE2_Znf"/>
</dbReference>
<gene>
    <name evidence="10" type="ORF">BO88DRAFT_407547</name>
</gene>
<dbReference type="GO" id="GO:0032044">
    <property type="term" value="C:DSIF complex"/>
    <property type="evidence" value="ECO:0007669"/>
    <property type="project" value="TreeGrafter"/>
</dbReference>
<dbReference type="RefSeq" id="XP_025559144.1">
    <property type="nucleotide sequence ID" value="XM_025707463.1"/>
</dbReference>
<comment type="similarity">
    <text evidence="3">Belongs to the SPT4 family.</text>
</comment>
<dbReference type="GeneID" id="37212055"/>
<keyword evidence="7" id="KW-0137">Centromere</keyword>